<comment type="subcellular location">
    <subcellularLocation>
        <location evidence="2">Membrane</location>
    </subcellularLocation>
</comment>
<keyword evidence="9" id="KW-0902">Two-component regulatory system</keyword>
<dbReference type="SUPFAM" id="SSF47384">
    <property type="entry name" value="Homodimeric domain of signal transducing histidine kinase"/>
    <property type="match status" value="1"/>
</dbReference>
<comment type="catalytic activity">
    <reaction evidence="1">
        <text>ATP + protein L-histidine = ADP + protein N-phospho-L-histidine.</text>
        <dbReference type="EC" id="2.7.13.3"/>
    </reaction>
</comment>
<dbReference type="PROSITE" id="PS50885">
    <property type="entry name" value="HAMP"/>
    <property type="match status" value="1"/>
</dbReference>
<dbReference type="InterPro" id="IPR036890">
    <property type="entry name" value="HATPase_C_sf"/>
</dbReference>
<dbReference type="PRINTS" id="PR00344">
    <property type="entry name" value="BCTRLSENSOR"/>
</dbReference>
<dbReference type="CDD" id="cd00082">
    <property type="entry name" value="HisKA"/>
    <property type="match status" value="1"/>
</dbReference>
<dbReference type="InterPro" id="IPR003660">
    <property type="entry name" value="HAMP_dom"/>
</dbReference>
<keyword evidence="8 11" id="KW-1133">Transmembrane helix</keyword>
<evidence type="ECO:0000256" key="2">
    <source>
        <dbReference type="ARBA" id="ARBA00004370"/>
    </source>
</evidence>
<evidence type="ECO:0000256" key="5">
    <source>
        <dbReference type="ARBA" id="ARBA00022679"/>
    </source>
</evidence>
<keyword evidence="5" id="KW-0808">Transferase</keyword>
<evidence type="ECO:0000256" key="7">
    <source>
        <dbReference type="ARBA" id="ARBA00022777"/>
    </source>
</evidence>
<keyword evidence="15" id="KW-1185">Reference proteome</keyword>
<evidence type="ECO:0000256" key="4">
    <source>
        <dbReference type="ARBA" id="ARBA00022553"/>
    </source>
</evidence>
<evidence type="ECO:0000259" key="13">
    <source>
        <dbReference type="PROSITE" id="PS50885"/>
    </source>
</evidence>
<sequence length="455" mass="48977">MRGRIRQLWRSMPVRLALLLVLLFSTVSLISLLASYAVTQNSFETAIRADLEQDIAGFRAAPNARAVSLLVDAESRDTDPSRVILSYITPSGQLFGNGAIARDDEGYHIVSLAKGQAQYDGEYLSLTIRLYGGQLTVARSLAQVEALRVVFFNILLLSLLPTVLIALSGGLYLARRSKRHVEVIGGMLDDLTNGDLSARVTMGPRWADDLVRIGGKLNQMASAQEAQTQMLRQVSSDIAHDLKTPIQRVAVHLDDLARSIPPASEEGALLGQVQDEVAGIASVFQSLLQIASVESGSPKAHFAPVDLNELCRTMTEVYEPAATANDQSLVCTVPDQTVQVAGDKNLLGQVLANLVENAMRHTPKGSEITVNLAQHAGHAVLEIADNGPGIPASERENVVRRLYRLDRSRHTPGNGLGLSLVEGVVKLHGGDLALLDNGPGLKVRIDFPTYSPAAI</sequence>
<dbReference type="CDD" id="cd00075">
    <property type="entry name" value="HATPase"/>
    <property type="match status" value="1"/>
</dbReference>
<dbReference type="InterPro" id="IPR036097">
    <property type="entry name" value="HisK_dim/P_sf"/>
</dbReference>
<evidence type="ECO:0000256" key="8">
    <source>
        <dbReference type="ARBA" id="ARBA00022989"/>
    </source>
</evidence>
<name>A0A1I6RFA6_9RHOB</name>
<dbReference type="InterPro" id="IPR050428">
    <property type="entry name" value="TCS_sensor_his_kinase"/>
</dbReference>
<evidence type="ECO:0000256" key="6">
    <source>
        <dbReference type="ARBA" id="ARBA00022692"/>
    </source>
</evidence>
<evidence type="ECO:0000256" key="3">
    <source>
        <dbReference type="ARBA" id="ARBA00012438"/>
    </source>
</evidence>
<dbReference type="Pfam" id="PF02518">
    <property type="entry name" value="HATPase_c"/>
    <property type="match status" value="1"/>
</dbReference>
<feature type="transmembrane region" description="Helical" evidence="11">
    <location>
        <begin position="150"/>
        <end position="174"/>
    </location>
</feature>
<dbReference type="PANTHER" id="PTHR45436:SF8">
    <property type="entry name" value="HISTIDINE KINASE"/>
    <property type="match status" value="1"/>
</dbReference>
<evidence type="ECO:0000256" key="10">
    <source>
        <dbReference type="ARBA" id="ARBA00023136"/>
    </source>
</evidence>
<dbReference type="InterPro" id="IPR003594">
    <property type="entry name" value="HATPase_dom"/>
</dbReference>
<dbReference type="AlphaFoldDB" id="A0A1I6RFA6"/>
<evidence type="ECO:0000313" key="15">
    <source>
        <dbReference type="Proteomes" id="UP000199239"/>
    </source>
</evidence>
<feature type="domain" description="Histidine kinase" evidence="12">
    <location>
        <begin position="237"/>
        <end position="451"/>
    </location>
</feature>
<dbReference type="GO" id="GO:0000155">
    <property type="term" value="F:phosphorelay sensor kinase activity"/>
    <property type="evidence" value="ECO:0007669"/>
    <property type="project" value="InterPro"/>
</dbReference>
<dbReference type="SUPFAM" id="SSF55874">
    <property type="entry name" value="ATPase domain of HSP90 chaperone/DNA topoisomerase II/histidine kinase"/>
    <property type="match status" value="1"/>
</dbReference>
<protein>
    <recommendedName>
        <fullName evidence="3">histidine kinase</fullName>
        <ecNumber evidence="3">2.7.13.3</ecNumber>
    </recommendedName>
</protein>
<reference evidence="15" key="1">
    <citation type="submission" date="2016-10" db="EMBL/GenBank/DDBJ databases">
        <authorList>
            <person name="Varghese N."/>
            <person name="Submissions S."/>
        </authorList>
    </citation>
    <scope>NUCLEOTIDE SEQUENCE [LARGE SCALE GENOMIC DNA]</scope>
    <source>
        <strain evidence="15">DSM 23422</strain>
    </source>
</reference>
<keyword evidence="7 14" id="KW-0418">Kinase</keyword>
<keyword evidence="10 11" id="KW-0472">Membrane</keyword>
<dbReference type="InterPro" id="IPR005467">
    <property type="entry name" value="His_kinase_dom"/>
</dbReference>
<evidence type="ECO:0000256" key="9">
    <source>
        <dbReference type="ARBA" id="ARBA00023012"/>
    </source>
</evidence>
<dbReference type="RefSeq" id="WP_093915471.1">
    <property type="nucleotide sequence ID" value="NZ_FPAJ01000002.1"/>
</dbReference>
<evidence type="ECO:0000259" key="12">
    <source>
        <dbReference type="PROSITE" id="PS50109"/>
    </source>
</evidence>
<dbReference type="SMART" id="SM00388">
    <property type="entry name" value="HisKA"/>
    <property type="match status" value="1"/>
</dbReference>
<dbReference type="Gene3D" id="1.10.287.130">
    <property type="match status" value="1"/>
</dbReference>
<accession>A0A1I6RFA6</accession>
<dbReference type="PROSITE" id="PS50109">
    <property type="entry name" value="HIS_KIN"/>
    <property type="match status" value="1"/>
</dbReference>
<gene>
    <name evidence="14" type="ORF">SAMN04488040_1206</name>
</gene>
<evidence type="ECO:0000256" key="11">
    <source>
        <dbReference type="SAM" id="Phobius"/>
    </source>
</evidence>
<dbReference type="Proteomes" id="UP000199239">
    <property type="component" value="Unassembled WGS sequence"/>
</dbReference>
<dbReference type="PANTHER" id="PTHR45436">
    <property type="entry name" value="SENSOR HISTIDINE KINASE YKOH"/>
    <property type="match status" value="1"/>
</dbReference>
<dbReference type="InterPro" id="IPR003661">
    <property type="entry name" value="HisK_dim/P_dom"/>
</dbReference>
<dbReference type="Gene3D" id="3.30.565.10">
    <property type="entry name" value="Histidine kinase-like ATPase, C-terminal domain"/>
    <property type="match status" value="1"/>
</dbReference>
<dbReference type="SMART" id="SM00387">
    <property type="entry name" value="HATPase_c"/>
    <property type="match status" value="1"/>
</dbReference>
<dbReference type="InterPro" id="IPR004358">
    <property type="entry name" value="Sig_transdc_His_kin-like_C"/>
</dbReference>
<organism evidence="14 15">
    <name type="scientific">Sulfitobacter marinus</name>
    <dbReference type="NCBI Taxonomy" id="394264"/>
    <lineage>
        <taxon>Bacteria</taxon>
        <taxon>Pseudomonadati</taxon>
        <taxon>Pseudomonadota</taxon>
        <taxon>Alphaproteobacteria</taxon>
        <taxon>Rhodobacterales</taxon>
        <taxon>Roseobacteraceae</taxon>
        <taxon>Sulfitobacter</taxon>
    </lineage>
</organism>
<keyword evidence="4" id="KW-0597">Phosphoprotein</keyword>
<proteinExistence type="predicted"/>
<dbReference type="OrthoDB" id="9815202at2"/>
<evidence type="ECO:0000313" key="14">
    <source>
        <dbReference type="EMBL" id="SFS63148.1"/>
    </source>
</evidence>
<evidence type="ECO:0000256" key="1">
    <source>
        <dbReference type="ARBA" id="ARBA00000085"/>
    </source>
</evidence>
<dbReference type="STRING" id="394264.SAMN04488040_1206"/>
<dbReference type="EC" id="2.7.13.3" evidence="3"/>
<dbReference type="EMBL" id="FPAJ01000002">
    <property type="protein sequence ID" value="SFS63148.1"/>
    <property type="molecule type" value="Genomic_DNA"/>
</dbReference>
<dbReference type="GO" id="GO:0005886">
    <property type="term" value="C:plasma membrane"/>
    <property type="evidence" value="ECO:0007669"/>
    <property type="project" value="TreeGrafter"/>
</dbReference>
<keyword evidence="6 11" id="KW-0812">Transmembrane</keyword>
<feature type="domain" description="HAMP" evidence="13">
    <location>
        <begin position="175"/>
        <end position="229"/>
    </location>
</feature>